<name>A0A6P1ZEH0_9BACT</name>
<gene>
    <name evidence="1" type="ORF">DQK91_18165</name>
</gene>
<evidence type="ECO:0000313" key="1">
    <source>
        <dbReference type="EMBL" id="TVM31590.1"/>
    </source>
</evidence>
<dbReference type="Proteomes" id="UP000434052">
    <property type="component" value="Unassembled WGS sequence"/>
</dbReference>
<dbReference type="AlphaFoldDB" id="A0A6P1ZEH0"/>
<sequence length="182" mass="20075">MGALSNRYPAKTLLIAGIALFATLSLAGTGSSASRQHRQWDRLSAVACEYADEARALALHAAEVLVSIDTLAGEASRSVPAEIMAREIGNPLAQVRRDARDFRSAVRSFEIGMRRLCEGRADGASLRNATEWFNNLVQEINAAQDEFSRTQRRLGELQTIYLLRSESLDPIRRIGKEPGFDQ</sequence>
<organism evidence="1 2">
    <name type="scientific">Oceanidesulfovibrio marinus</name>
    <dbReference type="NCBI Taxonomy" id="370038"/>
    <lineage>
        <taxon>Bacteria</taxon>
        <taxon>Pseudomonadati</taxon>
        <taxon>Thermodesulfobacteriota</taxon>
        <taxon>Desulfovibrionia</taxon>
        <taxon>Desulfovibrionales</taxon>
        <taxon>Desulfovibrionaceae</taxon>
        <taxon>Oceanidesulfovibrio</taxon>
    </lineage>
</organism>
<dbReference type="EMBL" id="QMIF01000015">
    <property type="protein sequence ID" value="TVM31590.1"/>
    <property type="molecule type" value="Genomic_DNA"/>
</dbReference>
<reference evidence="1 2" key="1">
    <citation type="submission" date="2018-06" db="EMBL/GenBank/DDBJ databases">
        <title>Complete genome of Desulfovibrio marinus P48SEP.</title>
        <authorList>
            <person name="Crispim J.S."/>
            <person name="Vidigal P.M.P."/>
            <person name="Silva L.C.F."/>
            <person name="Araujo L.C."/>
            <person name="Laguardia C.N."/>
            <person name="Dias R.S."/>
            <person name="Sousa M.P."/>
            <person name="Paula S.O."/>
            <person name="Silva C."/>
        </authorList>
    </citation>
    <scope>NUCLEOTIDE SEQUENCE [LARGE SCALE GENOMIC DNA]</scope>
    <source>
        <strain evidence="1 2">P48SEP</strain>
    </source>
</reference>
<comment type="caution">
    <text evidence="1">The sequence shown here is derived from an EMBL/GenBank/DDBJ whole genome shotgun (WGS) entry which is preliminary data.</text>
</comment>
<evidence type="ECO:0000313" key="2">
    <source>
        <dbReference type="Proteomes" id="UP000434052"/>
    </source>
</evidence>
<protein>
    <submittedName>
        <fullName evidence="1">Uncharacterized protein</fullName>
    </submittedName>
</protein>
<dbReference type="RefSeq" id="WP_144306823.1">
    <property type="nucleotide sequence ID" value="NZ_QMIF01000015.1"/>
</dbReference>
<accession>A0A6P1ZEH0</accession>
<proteinExistence type="predicted"/>